<feature type="region of interest" description="Disordered" evidence="1">
    <location>
        <begin position="1"/>
        <end position="20"/>
    </location>
</feature>
<dbReference type="EMBL" id="QXFY01008685">
    <property type="protein sequence ID" value="KAE9263710.1"/>
    <property type="molecule type" value="Genomic_DNA"/>
</dbReference>
<dbReference type="EMBL" id="QXFY01012825">
    <property type="protein sequence ID" value="KAE9258940.1"/>
    <property type="molecule type" value="Genomic_DNA"/>
</dbReference>
<protein>
    <submittedName>
        <fullName evidence="3">Uncharacterized protein</fullName>
    </submittedName>
</protein>
<gene>
    <name evidence="3" type="ORF">PF008_g32300</name>
    <name evidence="2" type="ORF">PF008_g33487</name>
</gene>
<evidence type="ECO:0000313" key="4">
    <source>
        <dbReference type="Proteomes" id="UP000486351"/>
    </source>
</evidence>
<comment type="caution">
    <text evidence="3">The sequence shown here is derived from an EMBL/GenBank/DDBJ whole genome shotgun (WGS) entry which is preliminary data.</text>
</comment>
<accession>A0A6G0Q099</accession>
<feature type="compositionally biased region" description="Polar residues" evidence="1">
    <location>
        <begin position="1"/>
        <end position="13"/>
    </location>
</feature>
<name>A0A6G0Q099_9STRA</name>
<reference evidence="3 4" key="1">
    <citation type="submission" date="2018-09" db="EMBL/GenBank/DDBJ databases">
        <title>Genomic investigation of the strawberry pathogen Phytophthora fragariae indicates pathogenicity is determined by transcriptional variation in three key races.</title>
        <authorList>
            <person name="Adams T.M."/>
            <person name="Armitage A.D."/>
            <person name="Sobczyk M.K."/>
            <person name="Bates H.J."/>
            <person name="Dunwell J.M."/>
            <person name="Nellist C.F."/>
            <person name="Harrison R.J."/>
        </authorList>
    </citation>
    <scope>NUCLEOTIDE SEQUENCE [LARGE SCALE GENOMIC DNA]</scope>
    <source>
        <strain evidence="3 4">NOV-77</strain>
    </source>
</reference>
<dbReference type="AlphaFoldDB" id="A0A6G0Q099"/>
<sequence length="20" mass="2324">RPNDLSTKTQQVAEQVLHCR</sequence>
<evidence type="ECO:0000313" key="2">
    <source>
        <dbReference type="EMBL" id="KAE9258940.1"/>
    </source>
</evidence>
<evidence type="ECO:0000313" key="3">
    <source>
        <dbReference type="EMBL" id="KAE9263710.1"/>
    </source>
</evidence>
<organism evidence="3 4">
    <name type="scientific">Phytophthora fragariae</name>
    <dbReference type="NCBI Taxonomy" id="53985"/>
    <lineage>
        <taxon>Eukaryota</taxon>
        <taxon>Sar</taxon>
        <taxon>Stramenopiles</taxon>
        <taxon>Oomycota</taxon>
        <taxon>Peronosporomycetes</taxon>
        <taxon>Peronosporales</taxon>
        <taxon>Peronosporaceae</taxon>
        <taxon>Phytophthora</taxon>
    </lineage>
</organism>
<feature type="non-terminal residue" evidence="3">
    <location>
        <position position="1"/>
    </location>
</feature>
<proteinExistence type="predicted"/>
<evidence type="ECO:0000256" key="1">
    <source>
        <dbReference type="SAM" id="MobiDB-lite"/>
    </source>
</evidence>
<dbReference type="Proteomes" id="UP000486351">
    <property type="component" value="Unassembled WGS sequence"/>
</dbReference>